<sequence length="243" mass="27455">MSKKKKRKKKTVLPVRQLAVTRSGGTTTYYRKGKECHCASKRPAGSTEERDRRHTKRSERQRLLTSVFTFVSRLVKILLRKLADTNSWIAFAKDTSMTAPNLCHKVNATACDEHGVANFRAFMFSVGWLAVPLYTRVRRNAWTFTLEWRHHGILDETRDNDTLVVGYFYDCLPDAPRVLHLPAVTRAAGTATFTLSDPEGPGREPLSPDTVVHIYPYLAGPDTDEYTRSVYLRVPPGADDTLG</sequence>
<organism evidence="2 3">
    <name type="scientific">Butyricimonas virosa</name>
    <dbReference type="NCBI Taxonomy" id="544645"/>
    <lineage>
        <taxon>Bacteria</taxon>
        <taxon>Pseudomonadati</taxon>
        <taxon>Bacteroidota</taxon>
        <taxon>Bacteroidia</taxon>
        <taxon>Bacteroidales</taxon>
        <taxon>Odoribacteraceae</taxon>
        <taxon>Butyricimonas</taxon>
    </lineage>
</organism>
<proteinExistence type="predicted"/>
<comment type="caution">
    <text evidence="2">The sequence shown here is derived from an EMBL/GenBank/DDBJ whole genome shotgun (WGS) entry which is preliminary data.</text>
</comment>
<dbReference type="EMBL" id="QRZA01000001">
    <property type="protein sequence ID" value="RGV36850.1"/>
    <property type="molecule type" value="Genomic_DNA"/>
</dbReference>
<evidence type="ECO:0000256" key="1">
    <source>
        <dbReference type="SAM" id="MobiDB-lite"/>
    </source>
</evidence>
<feature type="region of interest" description="Disordered" evidence="1">
    <location>
        <begin position="39"/>
        <end position="58"/>
    </location>
</feature>
<dbReference type="AlphaFoldDB" id="A0A412X7G5"/>
<dbReference type="RefSeq" id="WP_147348346.1">
    <property type="nucleotide sequence ID" value="NZ_CALBWO010000031.1"/>
</dbReference>
<accession>A0A412X7G5</accession>
<evidence type="ECO:0000313" key="2">
    <source>
        <dbReference type="EMBL" id="RGV36850.1"/>
    </source>
</evidence>
<reference evidence="2 3" key="1">
    <citation type="submission" date="2018-08" db="EMBL/GenBank/DDBJ databases">
        <title>A genome reference for cultivated species of the human gut microbiota.</title>
        <authorList>
            <person name="Zou Y."/>
            <person name="Xue W."/>
            <person name="Luo G."/>
        </authorList>
    </citation>
    <scope>NUCLEOTIDE SEQUENCE [LARGE SCALE GENOMIC DNA]</scope>
    <source>
        <strain evidence="2 3">AF14-49</strain>
    </source>
</reference>
<evidence type="ECO:0000313" key="3">
    <source>
        <dbReference type="Proteomes" id="UP000283589"/>
    </source>
</evidence>
<name>A0A412X7G5_9BACT</name>
<dbReference type="Proteomes" id="UP000283589">
    <property type="component" value="Unassembled WGS sequence"/>
</dbReference>
<protein>
    <submittedName>
        <fullName evidence="2">Uncharacterized protein</fullName>
    </submittedName>
</protein>
<feature type="compositionally biased region" description="Basic and acidic residues" evidence="1">
    <location>
        <begin position="47"/>
        <end position="58"/>
    </location>
</feature>
<gene>
    <name evidence="2" type="ORF">DWW18_01305</name>
</gene>